<evidence type="ECO:0000313" key="2">
    <source>
        <dbReference type="EMBL" id="APW98222.1"/>
    </source>
</evidence>
<feature type="compositionally biased region" description="Acidic residues" evidence="1">
    <location>
        <begin position="110"/>
        <end position="135"/>
    </location>
</feature>
<reference evidence="2" key="3">
    <citation type="submission" date="2017-01" db="EMBL/GenBank/DDBJ databases">
        <authorList>
            <person name="Mah S.A."/>
            <person name="Swanson W.J."/>
            <person name="Moy G.W."/>
            <person name="Vacquier V.D."/>
        </authorList>
    </citation>
    <scope>NUCLEOTIDE SEQUENCE</scope>
    <source>
        <strain evidence="2">AJ5</strain>
    </source>
</reference>
<dbReference type="GeneID" id="30921590"/>
<dbReference type="STRING" id="358396.CHINAEXTREME_10660"/>
<accession>M0L519</accession>
<keyword evidence="4" id="KW-1185">Reference proteome</keyword>
<reference evidence="2 5" key="1">
    <citation type="journal article" date="2011" name="J. Bacteriol.">
        <title>Genome sequence of Halobiforma lacisalsi AJ5, an extremely halophilic archaeon which harbors a bop gene.</title>
        <authorList>
            <person name="Jiang X."/>
            <person name="Wang S."/>
            <person name="Cheng H."/>
            <person name="Huo Y."/>
            <person name="Zhang X."/>
            <person name="Zhu X."/>
            <person name="Han X."/>
            <person name="Ni P."/>
            <person name="Wu M."/>
        </authorList>
    </citation>
    <scope>NUCLEOTIDE SEQUENCE [LARGE SCALE GENOMIC DNA]</scope>
    <source>
        <strain evidence="2 5">AJ5</strain>
    </source>
</reference>
<feature type="compositionally biased region" description="Acidic residues" evidence="1">
    <location>
        <begin position="91"/>
        <end position="103"/>
    </location>
</feature>
<feature type="compositionally biased region" description="Acidic residues" evidence="1">
    <location>
        <begin position="247"/>
        <end position="257"/>
    </location>
</feature>
<feature type="compositionally biased region" description="Acidic residues" evidence="1">
    <location>
        <begin position="299"/>
        <end position="311"/>
    </location>
</feature>
<dbReference type="Proteomes" id="UP000011555">
    <property type="component" value="Unassembled WGS sequence"/>
</dbReference>
<sequence>MTDGTIEDDAGKPGGVGGGGIEFASSADELFGGIADESLGDPSIDDRSGDGTDEGGDDDDADAEADAGDGIEDRTAASVFGELKDTVGNDADTDGLLDGETPDDIIASADEPEPEPGSETEADEDILADEGELEDLLLTGRTEGQEFLWVDPPGEGDDETDGESAVKLDWEANVETATDTEAEPTPVESDGDSDSDGDGNGSADGTADRDEGTAANEPSSSDSDLEDTAEERAEPLEDAGDETASAEPEESEGENESESAVTDASVEAPDESSATDGGGDGEDGDHATAATDSVPGPDPDSDSDPDPDPNPDSDSATPGLFRRLLSKLNPF</sequence>
<protein>
    <submittedName>
        <fullName evidence="3">Uncharacterized protein</fullName>
    </submittedName>
</protein>
<dbReference type="EMBL" id="AOLZ01000075">
    <property type="protein sequence ID" value="EMA28208.1"/>
    <property type="molecule type" value="Genomic_DNA"/>
</dbReference>
<organism evidence="3 4">
    <name type="scientific">Natronobacterium lacisalsi AJ5</name>
    <dbReference type="NCBI Taxonomy" id="358396"/>
    <lineage>
        <taxon>Archaea</taxon>
        <taxon>Methanobacteriati</taxon>
        <taxon>Methanobacteriota</taxon>
        <taxon>Stenosarchaea group</taxon>
        <taxon>Halobacteria</taxon>
        <taxon>Halobacteriales</taxon>
        <taxon>Natrialbaceae</taxon>
        <taxon>Natronobacterium</taxon>
    </lineage>
</organism>
<feature type="compositionally biased region" description="Gly residues" evidence="1">
    <location>
        <begin position="12"/>
        <end position="21"/>
    </location>
</feature>
<dbReference type="KEGG" id="hlc:CHINAEXTREME10660"/>
<proteinExistence type="predicted"/>
<feature type="compositionally biased region" description="Low complexity" evidence="1">
    <location>
        <begin position="174"/>
        <end position="188"/>
    </location>
</feature>
<gene>
    <name evidence="3" type="ORF">C445_19253</name>
    <name evidence="2" type="ORF">CHINAEXTREME_10660</name>
</gene>
<dbReference type="eggNOG" id="arCOG11145">
    <property type="taxonomic scope" value="Archaea"/>
</dbReference>
<evidence type="ECO:0000313" key="3">
    <source>
        <dbReference type="EMBL" id="EMA28208.1"/>
    </source>
</evidence>
<feature type="region of interest" description="Disordered" evidence="1">
    <location>
        <begin position="1"/>
        <end position="320"/>
    </location>
</feature>
<feature type="compositionally biased region" description="Acidic residues" evidence="1">
    <location>
        <begin position="51"/>
        <end position="70"/>
    </location>
</feature>
<evidence type="ECO:0000313" key="4">
    <source>
        <dbReference type="Proteomes" id="UP000011555"/>
    </source>
</evidence>
<name>M0L519_NATLA</name>
<evidence type="ECO:0000313" key="5">
    <source>
        <dbReference type="Proteomes" id="UP000186547"/>
    </source>
</evidence>
<dbReference type="AlphaFoldDB" id="M0L519"/>
<evidence type="ECO:0000256" key="1">
    <source>
        <dbReference type="SAM" id="MobiDB-lite"/>
    </source>
</evidence>
<dbReference type="EMBL" id="CP019285">
    <property type="protein sequence ID" value="APW98222.1"/>
    <property type="molecule type" value="Genomic_DNA"/>
</dbReference>
<reference evidence="3 4" key="2">
    <citation type="journal article" date="2014" name="PLoS Genet.">
        <title>Phylogenetically driven sequencing of extremely halophilic archaea reveals strategies for static and dynamic osmo-response.</title>
        <authorList>
            <person name="Becker E.A."/>
            <person name="Seitzer P.M."/>
            <person name="Tritt A."/>
            <person name="Larsen D."/>
            <person name="Krusor M."/>
            <person name="Yao A.I."/>
            <person name="Wu D."/>
            <person name="Madern D."/>
            <person name="Eisen J.A."/>
            <person name="Darling A.E."/>
            <person name="Facciotti M.T."/>
        </authorList>
    </citation>
    <scope>NUCLEOTIDE SEQUENCE [LARGE SCALE GENOMIC DNA]</scope>
    <source>
        <strain evidence="3 4">AJ5</strain>
    </source>
</reference>
<dbReference type="Proteomes" id="UP000186547">
    <property type="component" value="Chromosome"/>
</dbReference>
<dbReference type="RefSeq" id="WP_007143533.1">
    <property type="nucleotide sequence ID" value="NZ_AOLZ01000075.1"/>
</dbReference>